<accession>A0ABD0JTK3</accession>
<evidence type="ECO:0000313" key="18">
    <source>
        <dbReference type="EMBL" id="KAK7478431.1"/>
    </source>
</evidence>
<feature type="non-terminal residue" evidence="18">
    <location>
        <position position="1"/>
    </location>
</feature>
<evidence type="ECO:0000259" key="17">
    <source>
        <dbReference type="Pfam" id="PF02932"/>
    </source>
</evidence>
<dbReference type="GO" id="GO:0034220">
    <property type="term" value="P:monoatomic ion transmembrane transport"/>
    <property type="evidence" value="ECO:0007669"/>
    <property type="project" value="UniProtKB-KW"/>
</dbReference>
<dbReference type="InterPro" id="IPR006029">
    <property type="entry name" value="Neurotrans-gated_channel_TM"/>
</dbReference>
<dbReference type="SUPFAM" id="SSF63712">
    <property type="entry name" value="Nicotinic receptor ligand binding domain-like"/>
    <property type="match status" value="1"/>
</dbReference>
<evidence type="ECO:0000256" key="4">
    <source>
        <dbReference type="ARBA" id="ARBA00022989"/>
    </source>
</evidence>
<dbReference type="Pfam" id="PF02931">
    <property type="entry name" value="Neur_chan_LBD"/>
    <property type="match status" value="1"/>
</dbReference>
<evidence type="ECO:0000313" key="19">
    <source>
        <dbReference type="Proteomes" id="UP001519460"/>
    </source>
</evidence>
<dbReference type="FunFam" id="2.70.170.10:FF:000013">
    <property type="entry name" value="Acetylcholine receptor subunit alpha"/>
    <property type="match status" value="1"/>
</dbReference>
<evidence type="ECO:0000256" key="5">
    <source>
        <dbReference type="ARBA" id="ARBA00023018"/>
    </source>
</evidence>
<feature type="region of interest" description="Disordered" evidence="15">
    <location>
        <begin position="369"/>
        <end position="391"/>
    </location>
</feature>
<comment type="similarity">
    <text evidence="14">Belongs to the ligand-gated ion channel (TC 1.A.9) family.</text>
</comment>
<organism evidence="18 19">
    <name type="scientific">Batillaria attramentaria</name>
    <dbReference type="NCBI Taxonomy" id="370345"/>
    <lineage>
        <taxon>Eukaryota</taxon>
        <taxon>Metazoa</taxon>
        <taxon>Spiralia</taxon>
        <taxon>Lophotrochozoa</taxon>
        <taxon>Mollusca</taxon>
        <taxon>Gastropoda</taxon>
        <taxon>Caenogastropoda</taxon>
        <taxon>Sorbeoconcha</taxon>
        <taxon>Cerithioidea</taxon>
        <taxon>Batillariidae</taxon>
        <taxon>Batillaria</taxon>
    </lineage>
</organism>
<proteinExistence type="inferred from homology"/>
<dbReference type="SUPFAM" id="SSF90112">
    <property type="entry name" value="Neurotransmitter-gated ion-channel transmembrane pore"/>
    <property type="match status" value="1"/>
</dbReference>
<keyword evidence="8" id="KW-1015">Disulfide bond</keyword>
<dbReference type="Pfam" id="PF02932">
    <property type="entry name" value="Neur_chan_memb"/>
    <property type="match status" value="1"/>
</dbReference>
<dbReference type="InterPro" id="IPR006202">
    <property type="entry name" value="Neur_chan_lig-bd"/>
</dbReference>
<evidence type="ECO:0000256" key="11">
    <source>
        <dbReference type="ARBA" id="ARBA00023286"/>
    </source>
</evidence>
<dbReference type="Proteomes" id="UP001519460">
    <property type="component" value="Unassembled WGS sequence"/>
</dbReference>
<dbReference type="PANTHER" id="PTHR18945">
    <property type="entry name" value="NEUROTRANSMITTER GATED ION CHANNEL"/>
    <property type="match status" value="1"/>
</dbReference>
<dbReference type="PROSITE" id="PS00236">
    <property type="entry name" value="NEUROTR_ION_CHANNEL"/>
    <property type="match status" value="1"/>
</dbReference>
<keyword evidence="11" id="KW-1071">Ligand-gated ion channel</keyword>
<keyword evidence="1 14" id="KW-0813">Transport</keyword>
<evidence type="ECO:0000256" key="14">
    <source>
        <dbReference type="RuleBase" id="RU000687"/>
    </source>
</evidence>
<keyword evidence="19" id="KW-1185">Reference proteome</keyword>
<evidence type="ECO:0000256" key="10">
    <source>
        <dbReference type="ARBA" id="ARBA00023180"/>
    </source>
</evidence>
<dbReference type="PRINTS" id="PR00252">
    <property type="entry name" value="NRIONCHANNEL"/>
</dbReference>
<evidence type="ECO:0000256" key="3">
    <source>
        <dbReference type="ARBA" id="ARBA00022692"/>
    </source>
</evidence>
<keyword evidence="9" id="KW-0675">Receptor</keyword>
<feature type="compositionally biased region" description="Acidic residues" evidence="15">
    <location>
        <begin position="372"/>
        <end position="383"/>
    </location>
</feature>
<keyword evidence="6 14" id="KW-0406">Ion transport</keyword>
<gene>
    <name evidence="18" type="ORF">BaRGS_00030356</name>
</gene>
<comment type="caution">
    <text evidence="18">The sequence shown here is derived from an EMBL/GenBank/DDBJ whole genome shotgun (WGS) entry which is preliminary data.</text>
</comment>
<dbReference type="FunFam" id="1.20.58.390:FF:000001">
    <property type="entry name" value="Neuronal nicotinic acetylcholine receptor subunit 3"/>
    <property type="match status" value="1"/>
</dbReference>
<evidence type="ECO:0000256" key="9">
    <source>
        <dbReference type="ARBA" id="ARBA00023170"/>
    </source>
</evidence>
<name>A0ABD0JTK3_9CAEN</name>
<feature type="domain" description="Neurotransmitter-gated ion-channel ligand-binding" evidence="16">
    <location>
        <begin position="52"/>
        <end position="231"/>
    </location>
</feature>
<dbReference type="Gene3D" id="1.20.58.390">
    <property type="entry name" value="Neurotransmitter-gated ion-channel transmembrane domain"/>
    <property type="match status" value="2"/>
</dbReference>
<evidence type="ECO:0000256" key="7">
    <source>
        <dbReference type="ARBA" id="ARBA00023136"/>
    </source>
</evidence>
<dbReference type="InterPro" id="IPR018000">
    <property type="entry name" value="Neurotransmitter_ion_chnl_CS"/>
</dbReference>
<feature type="transmembrane region" description="Helical" evidence="14">
    <location>
        <begin position="433"/>
        <end position="453"/>
    </location>
</feature>
<keyword evidence="2" id="KW-1003">Cell membrane</keyword>
<dbReference type="InterPro" id="IPR006201">
    <property type="entry name" value="Neur_channel"/>
</dbReference>
<sequence>TGAKIDVRTETGRRYEKRDWESVLTVQGQTGAERCKDRDKEGNFDALRDLDSDEKNQIFTISVWLRQEWYDLRLRWDPNDYQGIETLYIPSDQLWKPDIVLYNNADGDFVITLSKKAIVHSDGKILWEPPAIYKSYCPIDMEYFPFDMQECFLKFSTWSYNGHEVDLQHVCNGTDTGEEIVIQRGIDLKDYYPNVEWDVINVTARRKVKFYPCCPEPYPDITFNITLRRRTLFYTLNLIVPCVSISCLAVLVFYLPSDSGEKITLSISILLALNFFFLLLSDMNPPTSLVIPLIGKYLLFIMVVVTASILVTVYTIHINLNSPTTHVMSPWVRRVFTEIMPKVLLMKRPEYEKKPQVTVRTLTGTEVRQTDEDADWSEADTSQESDYPSTHYPPEVMEALKGVRYIANQFKEGDMETTEERDWGYIATVMDRLFLYIFTTTYFCGTFTIFLYAPSLYDPREHMEPEDPNATCQY</sequence>
<keyword evidence="3 14" id="KW-0812">Transmembrane</keyword>
<comment type="subcellular location">
    <subcellularLocation>
        <location evidence="13">Synaptic cell membrane</location>
        <topology evidence="13">Multi-pass membrane protein</topology>
    </subcellularLocation>
</comment>
<evidence type="ECO:0000256" key="13">
    <source>
        <dbReference type="ARBA" id="ARBA00034099"/>
    </source>
</evidence>
<keyword evidence="12 14" id="KW-0407">Ion channel</keyword>
<feature type="transmembrane region" description="Helical" evidence="14">
    <location>
        <begin position="232"/>
        <end position="257"/>
    </location>
</feature>
<dbReference type="AlphaFoldDB" id="A0ABD0JTK3"/>
<dbReference type="InterPro" id="IPR002394">
    <property type="entry name" value="Nicotinic_acetylcholine_rcpt"/>
</dbReference>
<dbReference type="NCBIfam" id="TIGR00860">
    <property type="entry name" value="LIC"/>
    <property type="match status" value="1"/>
</dbReference>
<dbReference type="InterPro" id="IPR038050">
    <property type="entry name" value="Neuro_actylchol_rec"/>
</dbReference>
<dbReference type="EMBL" id="JACVVK020000326">
    <property type="protein sequence ID" value="KAK7478431.1"/>
    <property type="molecule type" value="Genomic_DNA"/>
</dbReference>
<keyword evidence="5" id="KW-0770">Synapse</keyword>
<evidence type="ECO:0000256" key="6">
    <source>
        <dbReference type="ARBA" id="ARBA00023065"/>
    </source>
</evidence>
<evidence type="ECO:0000256" key="2">
    <source>
        <dbReference type="ARBA" id="ARBA00022475"/>
    </source>
</evidence>
<protein>
    <submittedName>
        <fullName evidence="18">Uncharacterized protein</fullName>
    </submittedName>
</protein>
<feature type="domain" description="Neurotransmitter-gated ion-channel transmembrane" evidence="17">
    <location>
        <begin position="238"/>
        <end position="450"/>
    </location>
</feature>
<feature type="transmembrane region" description="Helical" evidence="14">
    <location>
        <begin position="263"/>
        <end position="281"/>
    </location>
</feature>
<evidence type="ECO:0000259" key="16">
    <source>
        <dbReference type="Pfam" id="PF02931"/>
    </source>
</evidence>
<feature type="transmembrane region" description="Helical" evidence="14">
    <location>
        <begin position="293"/>
        <end position="316"/>
    </location>
</feature>
<dbReference type="GO" id="GO:0097060">
    <property type="term" value="C:synaptic membrane"/>
    <property type="evidence" value="ECO:0007669"/>
    <property type="project" value="UniProtKB-SubCell"/>
</dbReference>
<reference evidence="18 19" key="1">
    <citation type="journal article" date="2023" name="Sci. Data">
        <title>Genome assembly of the Korean intertidal mud-creeper Batillaria attramentaria.</title>
        <authorList>
            <person name="Patra A.K."/>
            <person name="Ho P.T."/>
            <person name="Jun S."/>
            <person name="Lee S.J."/>
            <person name="Kim Y."/>
            <person name="Won Y.J."/>
        </authorList>
    </citation>
    <scope>NUCLEOTIDE SEQUENCE [LARGE SCALE GENOMIC DNA]</scope>
    <source>
        <strain evidence="18">Wonlab-2016</strain>
    </source>
</reference>
<evidence type="ECO:0000256" key="8">
    <source>
        <dbReference type="ARBA" id="ARBA00023157"/>
    </source>
</evidence>
<dbReference type="Gene3D" id="2.70.170.10">
    <property type="entry name" value="Neurotransmitter-gated ion-channel ligand-binding domain"/>
    <property type="match status" value="1"/>
</dbReference>
<dbReference type="InterPro" id="IPR036719">
    <property type="entry name" value="Neuro-gated_channel_TM_sf"/>
</dbReference>
<dbReference type="PRINTS" id="PR00254">
    <property type="entry name" value="NICOTINICR"/>
</dbReference>
<evidence type="ECO:0000256" key="1">
    <source>
        <dbReference type="ARBA" id="ARBA00022448"/>
    </source>
</evidence>
<keyword evidence="7 14" id="KW-0472">Membrane</keyword>
<keyword evidence="10" id="KW-0325">Glycoprotein</keyword>
<evidence type="ECO:0000256" key="15">
    <source>
        <dbReference type="SAM" id="MobiDB-lite"/>
    </source>
</evidence>
<dbReference type="InterPro" id="IPR036734">
    <property type="entry name" value="Neur_chan_lig-bd_sf"/>
</dbReference>
<evidence type="ECO:0000256" key="12">
    <source>
        <dbReference type="ARBA" id="ARBA00023303"/>
    </source>
</evidence>
<keyword evidence="4 14" id="KW-1133">Transmembrane helix</keyword>
<dbReference type="CDD" id="cd19064">
    <property type="entry name" value="LGIC_TM_nAChR"/>
    <property type="match status" value="1"/>
</dbReference>